<evidence type="ECO:0000259" key="28">
    <source>
        <dbReference type="PROSITE" id="PS51462"/>
    </source>
</evidence>
<evidence type="ECO:0000256" key="2">
    <source>
        <dbReference type="ARBA" id="ARBA00004123"/>
    </source>
</evidence>
<dbReference type="OrthoDB" id="408303at2759"/>
<dbReference type="GO" id="GO:0008413">
    <property type="term" value="F:8-oxo-7,8-dihydroguanosine triphosphate pyrophosphatase activity"/>
    <property type="evidence" value="ECO:0007669"/>
    <property type="project" value="InterPro"/>
</dbReference>
<evidence type="ECO:0000256" key="9">
    <source>
        <dbReference type="ARBA" id="ARBA00022842"/>
    </source>
</evidence>
<keyword evidence="6" id="KW-0963">Cytoplasm</keyword>
<dbReference type="PROSITE" id="PS00893">
    <property type="entry name" value="NUDIX_BOX"/>
    <property type="match status" value="1"/>
</dbReference>
<dbReference type="SUPFAM" id="SSF55811">
    <property type="entry name" value="Nudix"/>
    <property type="match status" value="1"/>
</dbReference>
<evidence type="ECO:0000256" key="6">
    <source>
        <dbReference type="ARBA" id="ARBA00022490"/>
    </source>
</evidence>
<dbReference type="CDD" id="cd03427">
    <property type="entry name" value="NUDIX_MTH1_Nudt1"/>
    <property type="match status" value="1"/>
</dbReference>
<reference evidence="30 31" key="1">
    <citation type="submission" date="2025-04" db="UniProtKB">
        <authorList>
            <consortium name="RefSeq"/>
        </authorList>
    </citation>
    <scope>IDENTIFICATION</scope>
    <source>
        <tissue evidence="30 31">Whole organism</tissue>
    </source>
</reference>
<comment type="catalytic activity">
    <reaction evidence="24">
        <text>O(6)-methyl-dGTP + H2O = O(6)-methyl-dGMP + diphosphate + H(+)</text>
        <dbReference type="Rhea" id="RHEA:67600"/>
        <dbReference type="ChEBI" id="CHEBI:15377"/>
        <dbReference type="ChEBI" id="CHEBI:15378"/>
        <dbReference type="ChEBI" id="CHEBI:33019"/>
        <dbReference type="ChEBI" id="CHEBI:169974"/>
        <dbReference type="ChEBI" id="CHEBI:169975"/>
    </reaction>
    <physiologicalReaction direction="left-to-right" evidence="24">
        <dbReference type="Rhea" id="RHEA:67601"/>
    </physiologicalReaction>
</comment>
<dbReference type="PROSITE" id="PS51462">
    <property type="entry name" value="NUDIX"/>
    <property type="match status" value="1"/>
</dbReference>
<evidence type="ECO:0000256" key="27">
    <source>
        <dbReference type="RuleBase" id="RU003476"/>
    </source>
</evidence>
<keyword evidence="10" id="KW-0694">RNA-binding</keyword>
<dbReference type="GO" id="GO:0046872">
    <property type="term" value="F:metal ion binding"/>
    <property type="evidence" value="ECO:0007669"/>
    <property type="project" value="UniProtKB-KW"/>
</dbReference>
<evidence type="ECO:0000256" key="15">
    <source>
        <dbReference type="ARBA" id="ARBA00024596"/>
    </source>
</evidence>
<evidence type="ECO:0000256" key="21">
    <source>
        <dbReference type="ARBA" id="ARBA00031927"/>
    </source>
</evidence>
<dbReference type="InterPro" id="IPR003563">
    <property type="entry name" value="8ODP"/>
</dbReference>
<evidence type="ECO:0000313" key="30">
    <source>
        <dbReference type="RefSeq" id="XP_026276044.1"/>
    </source>
</evidence>
<evidence type="ECO:0000256" key="20">
    <source>
        <dbReference type="ARBA" id="ARBA00030682"/>
    </source>
</evidence>
<dbReference type="RefSeq" id="XP_052130054.1">
    <property type="nucleotide sequence ID" value="XM_052274094.1"/>
</dbReference>
<comment type="cofactor">
    <cofactor evidence="1">
        <name>Mg(2+)</name>
        <dbReference type="ChEBI" id="CHEBI:18420"/>
    </cofactor>
</comment>
<dbReference type="Gene3D" id="3.90.79.10">
    <property type="entry name" value="Nucleoside Triphosphate Pyrophosphohydrolase"/>
    <property type="match status" value="1"/>
</dbReference>
<dbReference type="Pfam" id="PF00293">
    <property type="entry name" value="NUDIX"/>
    <property type="match status" value="1"/>
</dbReference>
<sequence>MTTRKVLTLTLVRNIADEVLMGLKKRGFGEGKWNGFGGKVEPGETIPQAAARELTEECGLRAHYLTKVGLLDFEFLNDPVIHEVHVFETREYSGTVVETEEMSPKWYKIEDIPFNEMWLDDPIWFPWYLKGGPQFYGYFLYKGFDTILKQELKSTDLPPTTTIFESVKSQQA</sequence>
<dbReference type="GO" id="GO:0003723">
    <property type="term" value="F:RNA binding"/>
    <property type="evidence" value="ECO:0007669"/>
    <property type="project" value="UniProtKB-KW"/>
</dbReference>
<dbReference type="PRINTS" id="PR01403">
    <property type="entry name" value="8OXTPHPHTASE"/>
</dbReference>
<dbReference type="InterPro" id="IPR020476">
    <property type="entry name" value="Nudix_hydrolase"/>
</dbReference>
<keyword evidence="8 27" id="KW-0378">Hydrolase</keyword>
<evidence type="ECO:0000256" key="23">
    <source>
        <dbReference type="ARBA" id="ARBA00048002"/>
    </source>
</evidence>
<evidence type="ECO:0000256" key="17">
    <source>
        <dbReference type="ARBA" id="ARBA00026218"/>
    </source>
</evidence>
<dbReference type="Proteomes" id="UP000504606">
    <property type="component" value="Unplaced"/>
</dbReference>
<dbReference type="GeneID" id="113204888"/>
<evidence type="ECO:0000256" key="1">
    <source>
        <dbReference type="ARBA" id="ARBA00001946"/>
    </source>
</evidence>
<comment type="catalytic activity">
    <reaction evidence="12">
        <text>8-oxo-dATP + H2O = 8-oxo-dAMP + diphosphate + H(+)</text>
        <dbReference type="Rhea" id="RHEA:65396"/>
        <dbReference type="ChEBI" id="CHEBI:15377"/>
        <dbReference type="ChEBI" id="CHEBI:15378"/>
        <dbReference type="ChEBI" id="CHEBI:33019"/>
        <dbReference type="ChEBI" id="CHEBI:71361"/>
        <dbReference type="ChEBI" id="CHEBI:172871"/>
    </reaction>
    <physiologicalReaction direction="left-to-right" evidence="12">
        <dbReference type="Rhea" id="RHEA:65397"/>
    </physiologicalReaction>
</comment>
<dbReference type="GO" id="GO:0008828">
    <property type="term" value="F:dATP diphosphatase activity"/>
    <property type="evidence" value="ECO:0007669"/>
    <property type="project" value="UniProtKB-EC"/>
</dbReference>
<dbReference type="InterPro" id="IPR015797">
    <property type="entry name" value="NUDIX_hydrolase-like_dom_sf"/>
</dbReference>
<protein>
    <recommendedName>
        <fullName evidence="17">Oxidized purine nucleoside triphosphate hydrolase</fullName>
        <ecNumber evidence="16">3.6.1.56</ecNumber>
    </recommendedName>
    <alternativeName>
        <fullName evidence="21">2-hydroxy-dATP diphosphatase</fullName>
    </alternativeName>
    <alternativeName>
        <fullName evidence="20">7,8-dihydro-8-oxoguanine triphosphatase</fullName>
    </alternativeName>
    <alternativeName>
        <fullName evidence="19">8-oxo-dGTPase</fullName>
    </alternativeName>
    <alternativeName>
        <fullName evidence="22">Methylated purine nucleoside triphosphate hydrolase</fullName>
    </alternativeName>
    <alternativeName>
        <fullName evidence="18">Nucleoside diphosphate-linked moiety X motif 1</fullName>
    </alternativeName>
</protein>
<comment type="subunit">
    <text evidence="5">Monomer.</text>
</comment>
<dbReference type="RefSeq" id="XP_026276044.1">
    <property type="nucleotide sequence ID" value="XM_026420259.2"/>
</dbReference>
<keyword evidence="9" id="KW-0460">Magnesium</keyword>
<evidence type="ECO:0000256" key="11">
    <source>
        <dbReference type="ARBA" id="ARBA00023242"/>
    </source>
</evidence>
<comment type="catalytic activity">
    <reaction evidence="15">
        <text>2-oxo-ATP + H2O = 2-oxo-AMP + diphosphate + H(+)</text>
        <dbReference type="Rhea" id="RHEA:67392"/>
        <dbReference type="ChEBI" id="CHEBI:15377"/>
        <dbReference type="ChEBI" id="CHEBI:15378"/>
        <dbReference type="ChEBI" id="CHEBI:33019"/>
        <dbReference type="ChEBI" id="CHEBI:71395"/>
        <dbReference type="ChEBI" id="CHEBI:172878"/>
    </reaction>
    <physiologicalReaction direction="left-to-right" evidence="15">
        <dbReference type="Rhea" id="RHEA:67393"/>
    </physiologicalReaction>
</comment>
<evidence type="ECO:0000256" key="22">
    <source>
        <dbReference type="ARBA" id="ARBA00032071"/>
    </source>
</evidence>
<evidence type="ECO:0000256" key="8">
    <source>
        <dbReference type="ARBA" id="ARBA00022801"/>
    </source>
</evidence>
<evidence type="ECO:0000256" key="19">
    <source>
        <dbReference type="ARBA" id="ARBA00030634"/>
    </source>
</evidence>
<dbReference type="InterPro" id="IPR000086">
    <property type="entry name" value="NUDIX_hydrolase_dom"/>
</dbReference>
<comment type="catalytic activity">
    <reaction evidence="14">
        <text>8-oxo-dGTP + H2O = 8-oxo-dGMP + diphosphate + H(+)</text>
        <dbReference type="Rhea" id="RHEA:31575"/>
        <dbReference type="ChEBI" id="CHEBI:15377"/>
        <dbReference type="ChEBI" id="CHEBI:15378"/>
        <dbReference type="ChEBI" id="CHEBI:33019"/>
        <dbReference type="ChEBI" id="CHEBI:63224"/>
        <dbReference type="ChEBI" id="CHEBI:77896"/>
    </reaction>
    <physiologicalReaction direction="left-to-right" evidence="14">
        <dbReference type="Rhea" id="RHEA:31576"/>
    </physiologicalReaction>
</comment>
<dbReference type="GO" id="GO:0005737">
    <property type="term" value="C:cytoplasm"/>
    <property type="evidence" value="ECO:0007669"/>
    <property type="project" value="UniProtKB-SubCell"/>
</dbReference>
<dbReference type="PANTHER" id="PTHR43758:SF2">
    <property type="entry name" value="OXIDIZED PURINE NUCLEOSIDE TRIPHOSPHATE HYDROLASE"/>
    <property type="match status" value="1"/>
</dbReference>
<evidence type="ECO:0000313" key="31">
    <source>
        <dbReference type="RefSeq" id="XP_052130054.1"/>
    </source>
</evidence>
<comment type="similarity">
    <text evidence="4 27">Belongs to the Nudix hydrolase family.</text>
</comment>
<dbReference type="InterPro" id="IPR020084">
    <property type="entry name" value="NUDIX_hydrolase_CS"/>
</dbReference>
<evidence type="ECO:0000256" key="16">
    <source>
        <dbReference type="ARBA" id="ARBA00026103"/>
    </source>
</evidence>
<comment type="catalytic activity">
    <reaction evidence="23">
        <text>N(6)-methyl-ATP + H2O = N(6)-methyl-AMP + diphosphate + H(+)</text>
        <dbReference type="Rhea" id="RHEA:67608"/>
        <dbReference type="ChEBI" id="CHEBI:15377"/>
        <dbReference type="ChEBI" id="CHEBI:15378"/>
        <dbReference type="ChEBI" id="CHEBI:33019"/>
        <dbReference type="ChEBI" id="CHEBI:144842"/>
        <dbReference type="ChEBI" id="CHEBI:172873"/>
    </reaction>
    <physiologicalReaction direction="left-to-right" evidence="23">
        <dbReference type="Rhea" id="RHEA:67609"/>
    </physiologicalReaction>
</comment>
<dbReference type="KEGG" id="foc:113204888"/>
<accession>A0A6J1S4A4</accession>
<feature type="domain" description="Nudix hydrolase" evidence="28">
    <location>
        <begin position="1"/>
        <end position="130"/>
    </location>
</feature>
<evidence type="ECO:0000313" key="29">
    <source>
        <dbReference type="Proteomes" id="UP000504606"/>
    </source>
</evidence>
<evidence type="ECO:0000256" key="5">
    <source>
        <dbReference type="ARBA" id="ARBA00011245"/>
    </source>
</evidence>
<keyword evidence="29" id="KW-1185">Reference proteome</keyword>
<evidence type="ECO:0000256" key="7">
    <source>
        <dbReference type="ARBA" id="ARBA00022723"/>
    </source>
</evidence>
<comment type="function">
    <text evidence="26">Oxidized purine nucleoside triphosphate hydrolase which is a prominent sanitizer of the oxidized nucleotide pool. Catalyzes the hydrolysis of 2-oxo-dATP (2-hydroxy-dATP) into 2-oxo-dAMP. Also has a significant hydrolase activity toward 2-oxo-ATP, 8-oxo-dGTP and 8-oxo-dATP. Through the hydrolysis of oxidized purine nucleoside triphosphates, prevents their incorporation into DNA and the subsequent transversions A:T to C:G and G:C to T:A. Also catalyzes the hydrolysis of methylated purine nucleoside triphosphate preventing their integration into DNA. Through this antimutagenic activity protects cells from oxidative stress.</text>
</comment>
<evidence type="ECO:0000256" key="3">
    <source>
        <dbReference type="ARBA" id="ARBA00004496"/>
    </source>
</evidence>
<dbReference type="PRINTS" id="PR00502">
    <property type="entry name" value="NUDIXFAMILY"/>
</dbReference>
<comment type="catalytic activity">
    <reaction evidence="25">
        <text>N(6)-methyl-dATP + H2O = N(6)-methyl-dAMP + diphosphate + H(+)</text>
        <dbReference type="Rhea" id="RHEA:67604"/>
        <dbReference type="ChEBI" id="CHEBI:15377"/>
        <dbReference type="ChEBI" id="CHEBI:15378"/>
        <dbReference type="ChEBI" id="CHEBI:33019"/>
        <dbReference type="ChEBI" id="CHEBI:169976"/>
        <dbReference type="ChEBI" id="CHEBI:172872"/>
    </reaction>
    <physiologicalReaction direction="left-to-right" evidence="25">
        <dbReference type="Rhea" id="RHEA:67605"/>
    </physiologicalReaction>
</comment>
<dbReference type="AlphaFoldDB" id="A0A6J1S4A4"/>
<evidence type="ECO:0000256" key="26">
    <source>
        <dbReference type="ARBA" id="ARBA00053094"/>
    </source>
</evidence>
<dbReference type="PANTHER" id="PTHR43758">
    <property type="entry name" value="7,8-DIHYDRO-8-OXOGUANINE TRIPHOSPHATASE"/>
    <property type="match status" value="1"/>
</dbReference>
<evidence type="ECO:0000256" key="25">
    <source>
        <dbReference type="ARBA" id="ARBA00049032"/>
    </source>
</evidence>
<evidence type="ECO:0000256" key="4">
    <source>
        <dbReference type="ARBA" id="ARBA00005582"/>
    </source>
</evidence>
<dbReference type="EC" id="3.6.1.56" evidence="16"/>
<organism evidence="29 30">
    <name type="scientific">Frankliniella occidentalis</name>
    <name type="common">Western flower thrips</name>
    <name type="synonym">Euthrips occidentalis</name>
    <dbReference type="NCBI Taxonomy" id="133901"/>
    <lineage>
        <taxon>Eukaryota</taxon>
        <taxon>Metazoa</taxon>
        <taxon>Ecdysozoa</taxon>
        <taxon>Arthropoda</taxon>
        <taxon>Hexapoda</taxon>
        <taxon>Insecta</taxon>
        <taxon>Pterygota</taxon>
        <taxon>Neoptera</taxon>
        <taxon>Paraneoptera</taxon>
        <taxon>Thysanoptera</taxon>
        <taxon>Terebrantia</taxon>
        <taxon>Thripoidea</taxon>
        <taxon>Thripidae</taxon>
        <taxon>Frankliniella</taxon>
    </lineage>
</organism>
<comment type="catalytic activity">
    <reaction evidence="13">
        <text>2-oxo-dATP + H2O = 2-oxo-dAMP + diphosphate + H(+)</text>
        <dbReference type="Rhea" id="RHEA:31583"/>
        <dbReference type="ChEBI" id="CHEBI:15377"/>
        <dbReference type="ChEBI" id="CHEBI:15378"/>
        <dbReference type="ChEBI" id="CHEBI:33019"/>
        <dbReference type="ChEBI" id="CHEBI:63212"/>
        <dbReference type="ChEBI" id="CHEBI:77897"/>
        <dbReference type="EC" id="3.6.1.56"/>
    </reaction>
    <physiologicalReaction direction="left-to-right" evidence="13">
        <dbReference type="Rhea" id="RHEA:31584"/>
    </physiologicalReaction>
</comment>
<keyword evidence="11" id="KW-0539">Nucleus</keyword>
<gene>
    <name evidence="30 31" type="primary">LOC113204888</name>
</gene>
<evidence type="ECO:0000256" key="13">
    <source>
        <dbReference type="ARBA" id="ARBA00024459"/>
    </source>
</evidence>
<evidence type="ECO:0000256" key="10">
    <source>
        <dbReference type="ARBA" id="ARBA00022884"/>
    </source>
</evidence>
<proteinExistence type="inferred from homology"/>
<dbReference type="GO" id="GO:0005634">
    <property type="term" value="C:nucleus"/>
    <property type="evidence" value="ECO:0007669"/>
    <property type="project" value="UniProtKB-SubCell"/>
</dbReference>
<evidence type="ECO:0000256" key="14">
    <source>
        <dbReference type="ARBA" id="ARBA00024486"/>
    </source>
</evidence>
<evidence type="ECO:0000256" key="12">
    <source>
        <dbReference type="ARBA" id="ARBA00024448"/>
    </source>
</evidence>
<evidence type="ECO:0000256" key="24">
    <source>
        <dbReference type="ARBA" id="ARBA00048894"/>
    </source>
</evidence>
<dbReference type="GO" id="GO:0042262">
    <property type="term" value="P:DNA protection"/>
    <property type="evidence" value="ECO:0007669"/>
    <property type="project" value="InterPro"/>
</dbReference>
<evidence type="ECO:0000256" key="18">
    <source>
        <dbReference type="ARBA" id="ARBA00029673"/>
    </source>
</evidence>
<name>A0A6J1S4A4_FRAOC</name>
<keyword evidence="7" id="KW-0479">Metal-binding</keyword>
<comment type="subcellular location">
    <subcellularLocation>
        <location evidence="3">Cytoplasm</location>
    </subcellularLocation>
    <subcellularLocation>
        <location evidence="2">Nucleus</location>
    </subcellularLocation>
</comment>